<protein>
    <submittedName>
        <fullName evidence="2">tRNA(Adenine(34)) deaminase, chloroplastic</fullName>
    </submittedName>
</protein>
<keyword evidence="3" id="KW-1185">Reference proteome</keyword>
<name>A0A2Z7BU53_9LAMI</name>
<evidence type="ECO:0000313" key="2">
    <source>
        <dbReference type="EMBL" id="KZV38172.1"/>
    </source>
</evidence>
<proteinExistence type="predicted"/>
<sequence>MADPDLVSRGLSAPGSDQFHREIGTSNVLKDPSLCSDTTVGDNGGSGSRFPGAQRPRSETRILHQSALEDLMDSTRTESPLRGGRSKYGERGGGAWPTAARVGGVDRRGGEEEVGGAWSRVWSVL</sequence>
<reference evidence="2 3" key="1">
    <citation type="journal article" date="2015" name="Proc. Natl. Acad. Sci. U.S.A.">
        <title>The resurrection genome of Boea hygrometrica: A blueprint for survival of dehydration.</title>
        <authorList>
            <person name="Xiao L."/>
            <person name="Yang G."/>
            <person name="Zhang L."/>
            <person name="Yang X."/>
            <person name="Zhao S."/>
            <person name="Ji Z."/>
            <person name="Zhou Q."/>
            <person name="Hu M."/>
            <person name="Wang Y."/>
            <person name="Chen M."/>
            <person name="Xu Y."/>
            <person name="Jin H."/>
            <person name="Xiao X."/>
            <person name="Hu G."/>
            <person name="Bao F."/>
            <person name="Hu Y."/>
            <person name="Wan P."/>
            <person name="Li L."/>
            <person name="Deng X."/>
            <person name="Kuang T."/>
            <person name="Xiang C."/>
            <person name="Zhu J.K."/>
            <person name="Oliver M.J."/>
            <person name="He Y."/>
        </authorList>
    </citation>
    <scope>NUCLEOTIDE SEQUENCE [LARGE SCALE GENOMIC DNA]</scope>
    <source>
        <strain evidence="3">cv. XS01</strain>
    </source>
</reference>
<feature type="region of interest" description="Disordered" evidence="1">
    <location>
        <begin position="1"/>
        <end position="113"/>
    </location>
</feature>
<accession>A0A2Z7BU53</accession>
<dbReference type="EMBL" id="KV002055">
    <property type="protein sequence ID" value="KZV38172.1"/>
    <property type="molecule type" value="Genomic_DNA"/>
</dbReference>
<organism evidence="2 3">
    <name type="scientific">Dorcoceras hygrometricum</name>
    <dbReference type="NCBI Taxonomy" id="472368"/>
    <lineage>
        <taxon>Eukaryota</taxon>
        <taxon>Viridiplantae</taxon>
        <taxon>Streptophyta</taxon>
        <taxon>Embryophyta</taxon>
        <taxon>Tracheophyta</taxon>
        <taxon>Spermatophyta</taxon>
        <taxon>Magnoliopsida</taxon>
        <taxon>eudicotyledons</taxon>
        <taxon>Gunneridae</taxon>
        <taxon>Pentapetalae</taxon>
        <taxon>asterids</taxon>
        <taxon>lamiids</taxon>
        <taxon>Lamiales</taxon>
        <taxon>Gesneriaceae</taxon>
        <taxon>Didymocarpoideae</taxon>
        <taxon>Trichosporeae</taxon>
        <taxon>Loxocarpinae</taxon>
        <taxon>Dorcoceras</taxon>
    </lineage>
</organism>
<gene>
    <name evidence="2" type="ORF">F511_40471</name>
</gene>
<evidence type="ECO:0000313" key="3">
    <source>
        <dbReference type="Proteomes" id="UP000250235"/>
    </source>
</evidence>
<dbReference type="Proteomes" id="UP000250235">
    <property type="component" value="Unassembled WGS sequence"/>
</dbReference>
<evidence type="ECO:0000256" key="1">
    <source>
        <dbReference type="SAM" id="MobiDB-lite"/>
    </source>
</evidence>
<dbReference type="AlphaFoldDB" id="A0A2Z7BU53"/>